<dbReference type="Gene3D" id="4.10.830.10">
    <property type="entry name" value="30s Ribosomal Protein S14, Chain N"/>
    <property type="match status" value="1"/>
</dbReference>
<dbReference type="InterPro" id="IPR039744">
    <property type="entry name" value="RIbosomal_uS14_euk_arc"/>
</dbReference>
<feature type="region of interest" description="Disordered" evidence="8">
    <location>
        <begin position="66"/>
        <end position="111"/>
    </location>
</feature>
<keyword evidence="3" id="KW-0689">Ribosomal protein</keyword>
<dbReference type="FunFam" id="4.10.830.10:FF:000002">
    <property type="entry name" value="40S ribosomal protein S29"/>
    <property type="match status" value="1"/>
</dbReference>
<evidence type="ECO:0000256" key="3">
    <source>
        <dbReference type="ARBA" id="ARBA00022980"/>
    </source>
</evidence>
<evidence type="ECO:0000256" key="8">
    <source>
        <dbReference type="SAM" id="MobiDB-lite"/>
    </source>
</evidence>
<dbReference type="Proteomes" id="UP001177744">
    <property type="component" value="Unassembled WGS sequence"/>
</dbReference>
<dbReference type="EMBL" id="JAULJE010000008">
    <property type="protein sequence ID" value="KAK1339632.1"/>
    <property type="molecule type" value="Genomic_DNA"/>
</dbReference>
<comment type="subunit">
    <text evidence="2">Component of the 40S small ribosomal subunit.</text>
</comment>
<dbReference type="GO" id="GO:0008270">
    <property type="term" value="F:zinc ion binding"/>
    <property type="evidence" value="ECO:0007669"/>
    <property type="project" value="InterPro"/>
</dbReference>
<keyword evidence="4" id="KW-0687">Ribonucleoprotein</keyword>
<evidence type="ECO:0000313" key="10">
    <source>
        <dbReference type="Proteomes" id="UP001177744"/>
    </source>
</evidence>
<dbReference type="GO" id="GO:0003735">
    <property type="term" value="F:structural constituent of ribosome"/>
    <property type="evidence" value="ECO:0007669"/>
    <property type="project" value="InterPro"/>
</dbReference>
<gene>
    <name evidence="9" type="ORF">QTO34_018186</name>
</gene>
<dbReference type="PANTHER" id="PTHR12010:SF2">
    <property type="entry name" value="40S RIBOSOMAL PROTEIN S29"/>
    <property type="match status" value="1"/>
</dbReference>
<comment type="function">
    <text evidence="7">Component of the small ribosomal subunit. The ribosome is a large ribonucleoprotein complex responsible for the synthesis of proteins in the cell.</text>
</comment>
<dbReference type="InterPro" id="IPR001209">
    <property type="entry name" value="Ribosomal_uS14"/>
</dbReference>
<dbReference type="GO" id="GO:0022627">
    <property type="term" value="C:cytosolic small ribosomal subunit"/>
    <property type="evidence" value="ECO:0007669"/>
    <property type="project" value="TreeGrafter"/>
</dbReference>
<dbReference type="InterPro" id="IPR043140">
    <property type="entry name" value="Ribosomal_uS14_sf"/>
</dbReference>
<evidence type="ECO:0000256" key="1">
    <source>
        <dbReference type="ARBA" id="ARBA00009083"/>
    </source>
</evidence>
<organism evidence="9 10">
    <name type="scientific">Cnephaeus nilssonii</name>
    <name type="common">Northern bat</name>
    <name type="synonym">Eptesicus nilssonii</name>
    <dbReference type="NCBI Taxonomy" id="3371016"/>
    <lineage>
        <taxon>Eukaryota</taxon>
        <taxon>Metazoa</taxon>
        <taxon>Chordata</taxon>
        <taxon>Craniata</taxon>
        <taxon>Vertebrata</taxon>
        <taxon>Euteleostomi</taxon>
        <taxon>Mammalia</taxon>
        <taxon>Eutheria</taxon>
        <taxon>Laurasiatheria</taxon>
        <taxon>Chiroptera</taxon>
        <taxon>Yangochiroptera</taxon>
        <taxon>Vespertilionidae</taxon>
        <taxon>Cnephaeus</taxon>
    </lineage>
</organism>
<dbReference type="AlphaFoldDB" id="A0AA40LPY8"/>
<dbReference type="NCBIfam" id="NF004424">
    <property type="entry name" value="PRK05766.1"/>
    <property type="match status" value="1"/>
</dbReference>
<sequence length="204" mass="23126">MGWEERNERERNEGAGKTWALLCRQRDSVFGQPQKRPSWRLRANWVLDQKLEKLASVGDCEDKYQDATAPLAGPPADSGPVESRAFKGRGAAASQPRTWTPERHAPPGPAFLKPHTLLARAELRVRQRLRVRVGRVAGAFNVVVRVSKMGHQQLYWSHPRKFGQGSHSCRVCSNRHGLIRKYGLNMCLQCFPQYAKDIGFIKLD</sequence>
<dbReference type="GO" id="GO:0002181">
    <property type="term" value="P:cytoplasmic translation"/>
    <property type="evidence" value="ECO:0007669"/>
    <property type="project" value="TreeGrafter"/>
</dbReference>
<evidence type="ECO:0000313" key="9">
    <source>
        <dbReference type="EMBL" id="KAK1339632.1"/>
    </source>
</evidence>
<evidence type="ECO:0000256" key="2">
    <source>
        <dbReference type="ARBA" id="ARBA00011542"/>
    </source>
</evidence>
<proteinExistence type="inferred from homology"/>
<dbReference type="PANTHER" id="PTHR12010">
    <property type="entry name" value="40S RIBOSOMAL PROTEIN S29"/>
    <property type="match status" value="1"/>
</dbReference>
<comment type="caution">
    <text evidence="9">The sequence shown here is derived from an EMBL/GenBank/DDBJ whole genome shotgun (WGS) entry which is preliminary data.</text>
</comment>
<comment type="similarity">
    <text evidence="1">Belongs to the universal ribosomal protein uS14 family.</text>
</comment>
<protein>
    <recommendedName>
        <fullName evidence="5">Small ribosomal subunit protein uS14</fullName>
    </recommendedName>
    <alternativeName>
        <fullName evidence="6">40S ribosomal protein S29</fullName>
    </alternativeName>
</protein>
<keyword evidence="10" id="KW-1185">Reference proteome</keyword>
<evidence type="ECO:0000256" key="7">
    <source>
        <dbReference type="ARBA" id="ARBA00045746"/>
    </source>
</evidence>
<accession>A0AA40LPY8</accession>
<dbReference type="Pfam" id="PF00253">
    <property type="entry name" value="Ribosomal_S14"/>
    <property type="match status" value="1"/>
</dbReference>
<name>A0AA40LPY8_CNENI</name>
<evidence type="ECO:0000256" key="6">
    <source>
        <dbReference type="ARBA" id="ARBA00035455"/>
    </source>
</evidence>
<evidence type="ECO:0000256" key="5">
    <source>
        <dbReference type="ARBA" id="ARBA00035167"/>
    </source>
</evidence>
<reference evidence="9" key="1">
    <citation type="submission" date="2023-06" db="EMBL/GenBank/DDBJ databases">
        <title>Reference genome for the Northern bat (Eptesicus nilssonii), a most northern bat species.</title>
        <authorList>
            <person name="Laine V.N."/>
            <person name="Pulliainen A.T."/>
            <person name="Lilley T.M."/>
        </authorList>
    </citation>
    <scope>NUCLEOTIDE SEQUENCE</scope>
    <source>
        <strain evidence="9">BLF_Eptnil</strain>
        <tissue evidence="9">Kidney</tissue>
    </source>
</reference>
<evidence type="ECO:0000256" key="4">
    <source>
        <dbReference type="ARBA" id="ARBA00023274"/>
    </source>
</evidence>